<evidence type="ECO:0000313" key="5">
    <source>
        <dbReference type="EMBL" id="GLS82837.1"/>
    </source>
</evidence>
<dbReference type="Proteomes" id="UP001157439">
    <property type="component" value="Unassembled WGS sequence"/>
</dbReference>
<dbReference type="GO" id="GO:0005524">
    <property type="term" value="F:ATP binding"/>
    <property type="evidence" value="ECO:0007669"/>
    <property type="project" value="UniProtKB-UniRule"/>
</dbReference>
<feature type="domain" description="PurM-like N-terminal" evidence="3">
    <location>
        <begin position="26"/>
        <end position="137"/>
    </location>
</feature>
<dbReference type="CDD" id="cd02194">
    <property type="entry name" value="ThiL"/>
    <property type="match status" value="1"/>
</dbReference>
<evidence type="ECO:0000256" key="1">
    <source>
        <dbReference type="ARBA" id="ARBA00022977"/>
    </source>
</evidence>
<accession>A0AA37TJX9</accession>
<proteinExistence type="inferred from homology"/>
<dbReference type="EMBL" id="BSPO01000002">
    <property type="protein sequence ID" value="GLS82837.1"/>
    <property type="molecule type" value="Genomic_DNA"/>
</dbReference>
<feature type="binding site" evidence="2">
    <location>
        <position position="316"/>
    </location>
    <ligand>
        <name>substrate</name>
    </ligand>
</feature>
<gene>
    <name evidence="2 5" type="primary">thiL</name>
    <name evidence="5" type="ORF">GCM10007894_08140</name>
</gene>
<feature type="binding site" evidence="2">
    <location>
        <position position="213"/>
    </location>
    <ligand>
        <name>Mg(2+)</name>
        <dbReference type="ChEBI" id="CHEBI:18420"/>
        <label>5</label>
    </ligand>
</feature>
<keyword evidence="2" id="KW-0808">Transferase</keyword>
<evidence type="ECO:0000313" key="6">
    <source>
        <dbReference type="Proteomes" id="UP001157439"/>
    </source>
</evidence>
<dbReference type="RefSeq" id="WP_095499620.1">
    <property type="nucleotide sequence ID" value="NZ_BSPO01000002.1"/>
</dbReference>
<evidence type="ECO:0000256" key="2">
    <source>
        <dbReference type="HAMAP-Rule" id="MF_02128"/>
    </source>
</evidence>
<comment type="caution">
    <text evidence="5">The sequence shown here is derived from an EMBL/GenBank/DDBJ whole genome shotgun (WGS) entry which is preliminary data.</text>
</comment>
<organism evidence="5 6">
    <name type="scientific">Paraferrimonas haliotis</name>
    <dbReference type="NCBI Taxonomy" id="2013866"/>
    <lineage>
        <taxon>Bacteria</taxon>
        <taxon>Pseudomonadati</taxon>
        <taxon>Pseudomonadota</taxon>
        <taxon>Gammaproteobacteria</taxon>
        <taxon>Alteromonadales</taxon>
        <taxon>Ferrimonadaceae</taxon>
        <taxon>Paraferrimonas</taxon>
    </lineage>
</organism>
<feature type="binding site" evidence="2">
    <location>
        <position position="120"/>
    </location>
    <ligand>
        <name>Mg(2+)</name>
        <dbReference type="ChEBI" id="CHEBI:18420"/>
        <label>1</label>
    </ligand>
</feature>
<dbReference type="InterPro" id="IPR036921">
    <property type="entry name" value="PurM-like_N_sf"/>
</dbReference>
<sequence>MKEFDIIHRYFENVGPRRKDVILGVGDDCAIVQSRIEHQIVVSCDTLVEGTHFVADMPGEALAHKAVVANLSDLASMGAIPSWLTLAIVMPEGDEAWLEPFSNGLKSVCDYYHVQLIGGDTCKGDQVTLSITIAGYVPTGTALTRSGARPGDNIYVTGNLGDSALGLQCILGEHEFDADVTAQAIKAHYYPSPRVHAGQLLRGIASACLDISDGLASDLGHLLSSSKVGALLDVGALPLSDNLVKAVGEDNAREMALAGGEDYELLFTVPRSESAALDMAMSEAGVRYTCIGQVMSSPELTYELDGKRWHSEAKGYQHFE</sequence>
<comment type="similarity">
    <text evidence="2">Belongs to the thiamine-monophosphate kinase family.</text>
</comment>
<dbReference type="GO" id="GO:0000287">
    <property type="term" value="F:magnesium ion binding"/>
    <property type="evidence" value="ECO:0007669"/>
    <property type="project" value="UniProtKB-UniRule"/>
</dbReference>
<keyword evidence="2" id="KW-0547">Nucleotide-binding</keyword>
<dbReference type="InterPro" id="IPR016188">
    <property type="entry name" value="PurM-like_N"/>
</dbReference>
<feature type="binding site" evidence="2">
    <location>
        <position position="210"/>
    </location>
    <ligand>
        <name>Mg(2+)</name>
        <dbReference type="ChEBI" id="CHEBI:18420"/>
        <label>3</label>
    </ligand>
</feature>
<dbReference type="InterPro" id="IPR010918">
    <property type="entry name" value="PurM-like_C_dom"/>
</dbReference>
<dbReference type="SUPFAM" id="SSF56042">
    <property type="entry name" value="PurM C-terminal domain-like"/>
    <property type="match status" value="1"/>
</dbReference>
<feature type="binding site" evidence="2">
    <location>
        <position position="145"/>
    </location>
    <ligand>
        <name>ATP</name>
        <dbReference type="ChEBI" id="CHEBI:30616"/>
    </ligand>
</feature>
<dbReference type="AlphaFoldDB" id="A0AA37TJX9"/>
<dbReference type="NCBIfam" id="TIGR01379">
    <property type="entry name" value="thiL"/>
    <property type="match status" value="1"/>
</dbReference>
<keyword evidence="2" id="KW-0460">Magnesium</keyword>
<feature type="domain" description="PurM-like C-terminal" evidence="4">
    <location>
        <begin position="149"/>
        <end position="301"/>
    </location>
</feature>
<evidence type="ECO:0000259" key="3">
    <source>
        <dbReference type="Pfam" id="PF00586"/>
    </source>
</evidence>
<keyword evidence="1 2" id="KW-0784">Thiamine biosynthesis</keyword>
<dbReference type="Gene3D" id="3.30.1330.10">
    <property type="entry name" value="PurM-like, N-terminal domain"/>
    <property type="match status" value="1"/>
</dbReference>
<comment type="catalytic activity">
    <reaction evidence="2">
        <text>thiamine phosphate + ATP = thiamine diphosphate + ADP</text>
        <dbReference type="Rhea" id="RHEA:15913"/>
        <dbReference type="ChEBI" id="CHEBI:30616"/>
        <dbReference type="ChEBI" id="CHEBI:37575"/>
        <dbReference type="ChEBI" id="CHEBI:58937"/>
        <dbReference type="ChEBI" id="CHEBI:456216"/>
        <dbReference type="EC" id="2.7.4.16"/>
    </reaction>
</comment>
<dbReference type="PANTHER" id="PTHR30270">
    <property type="entry name" value="THIAMINE-MONOPHOSPHATE KINASE"/>
    <property type="match status" value="1"/>
</dbReference>
<comment type="miscellaneous">
    <text evidence="2">Reaction mechanism of ThiL seems to utilize a direct, inline transfer of the gamma-phosphate of ATP to TMP rather than a phosphorylated enzyme intermediate.</text>
</comment>
<dbReference type="SUPFAM" id="SSF55326">
    <property type="entry name" value="PurM N-terminal domain-like"/>
    <property type="match status" value="1"/>
</dbReference>
<keyword evidence="2" id="KW-0067">ATP-binding</keyword>
<dbReference type="GO" id="GO:0009229">
    <property type="term" value="P:thiamine diphosphate biosynthetic process"/>
    <property type="evidence" value="ECO:0007669"/>
    <property type="project" value="UniProtKB-UniRule"/>
</dbReference>
<comment type="pathway">
    <text evidence="2">Cofactor biosynthesis; thiamine diphosphate biosynthesis; thiamine diphosphate from thiamine phosphate: step 1/1.</text>
</comment>
<dbReference type="EC" id="2.7.4.16" evidence="2"/>
<dbReference type="Pfam" id="PF00586">
    <property type="entry name" value="AIRS"/>
    <property type="match status" value="1"/>
</dbReference>
<feature type="binding site" evidence="2">
    <location>
        <position position="45"/>
    </location>
    <ligand>
        <name>Mg(2+)</name>
        <dbReference type="ChEBI" id="CHEBI:18420"/>
        <label>2</label>
    </ligand>
</feature>
<evidence type="ECO:0000259" key="4">
    <source>
        <dbReference type="Pfam" id="PF02769"/>
    </source>
</evidence>
<feature type="binding site" evidence="2">
    <location>
        <position position="212"/>
    </location>
    <ligand>
        <name>ATP</name>
        <dbReference type="ChEBI" id="CHEBI:30616"/>
    </ligand>
</feature>
<dbReference type="HAMAP" id="MF_02128">
    <property type="entry name" value="TMP_kinase"/>
    <property type="match status" value="1"/>
</dbReference>
<reference evidence="5 6" key="1">
    <citation type="journal article" date="2014" name="Int. J. Syst. Evol. Microbiol.">
        <title>Complete genome sequence of Corynebacterium casei LMG S-19264T (=DSM 44701T), isolated from a smear-ripened cheese.</title>
        <authorList>
            <consortium name="US DOE Joint Genome Institute (JGI-PGF)"/>
            <person name="Walter F."/>
            <person name="Albersmeier A."/>
            <person name="Kalinowski J."/>
            <person name="Ruckert C."/>
        </authorList>
    </citation>
    <scope>NUCLEOTIDE SEQUENCE [LARGE SCALE GENOMIC DNA]</scope>
    <source>
        <strain evidence="5 6">NBRC 112785</strain>
    </source>
</reference>
<feature type="binding site" evidence="2">
    <location>
        <position position="52"/>
    </location>
    <ligand>
        <name>substrate</name>
    </ligand>
</feature>
<feature type="binding site" evidence="2">
    <location>
        <begin position="119"/>
        <end position="120"/>
    </location>
    <ligand>
        <name>ATP</name>
        <dbReference type="ChEBI" id="CHEBI:30616"/>
    </ligand>
</feature>
<comment type="caution">
    <text evidence="2">Lacks conserved residue(s) required for the propagation of feature annotation.</text>
</comment>
<feature type="binding site" evidence="2">
    <location>
        <position position="261"/>
    </location>
    <ligand>
        <name>substrate</name>
    </ligand>
</feature>
<dbReference type="Pfam" id="PF02769">
    <property type="entry name" value="AIRS_C"/>
    <property type="match status" value="1"/>
</dbReference>
<feature type="binding site" evidence="2">
    <location>
        <position position="73"/>
    </location>
    <ligand>
        <name>Mg(2+)</name>
        <dbReference type="ChEBI" id="CHEBI:18420"/>
        <label>4</label>
    </ligand>
</feature>
<dbReference type="InterPro" id="IPR036676">
    <property type="entry name" value="PurM-like_C_sf"/>
</dbReference>
<comment type="function">
    <text evidence="2">Catalyzes the ATP-dependent phosphorylation of thiamine-monophosphate (TMP) to form thiamine-pyrophosphate (TPP), the active form of vitamin B1.</text>
</comment>
<keyword evidence="2 5" id="KW-0418">Kinase</keyword>
<protein>
    <recommendedName>
        <fullName evidence="2">Thiamine-monophosphate kinase</fullName>
        <shortName evidence="2">TMP kinase</shortName>
        <shortName evidence="2">Thiamine-phosphate kinase</shortName>
        <ecNumber evidence="2">2.7.4.16</ecNumber>
    </recommendedName>
</protein>
<dbReference type="GO" id="GO:0009030">
    <property type="term" value="F:thiamine-phosphate kinase activity"/>
    <property type="evidence" value="ECO:0007669"/>
    <property type="project" value="UniProtKB-UniRule"/>
</dbReference>
<dbReference type="GO" id="GO:0009228">
    <property type="term" value="P:thiamine biosynthetic process"/>
    <property type="evidence" value="ECO:0007669"/>
    <property type="project" value="UniProtKB-KW"/>
</dbReference>
<feature type="binding site" evidence="2">
    <location>
        <position position="73"/>
    </location>
    <ligand>
        <name>Mg(2+)</name>
        <dbReference type="ChEBI" id="CHEBI:18420"/>
        <label>2</label>
    </ligand>
</feature>
<feature type="binding site" evidence="2">
    <location>
        <position position="45"/>
    </location>
    <ligand>
        <name>Mg(2+)</name>
        <dbReference type="ChEBI" id="CHEBI:18420"/>
        <label>1</label>
    </ligand>
</feature>
<feature type="binding site" evidence="2">
    <location>
        <position position="28"/>
    </location>
    <ligand>
        <name>Mg(2+)</name>
        <dbReference type="ChEBI" id="CHEBI:18420"/>
        <label>3</label>
    </ligand>
</feature>
<keyword evidence="6" id="KW-1185">Reference proteome</keyword>
<name>A0AA37TJX9_9GAMM</name>
<keyword evidence="2" id="KW-0479">Metal-binding</keyword>
<dbReference type="PIRSF" id="PIRSF005303">
    <property type="entry name" value="Thiam_monoph_kin"/>
    <property type="match status" value="1"/>
</dbReference>
<feature type="binding site" evidence="2">
    <location>
        <position position="28"/>
    </location>
    <ligand>
        <name>Mg(2+)</name>
        <dbReference type="ChEBI" id="CHEBI:18420"/>
        <label>4</label>
    </ligand>
</feature>
<dbReference type="PANTHER" id="PTHR30270:SF0">
    <property type="entry name" value="THIAMINE-MONOPHOSPHATE KINASE"/>
    <property type="match status" value="1"/>
</dbReference>
<feature type="binding site" evidence="2">
    <location>
        <position position="43"/>
    </location>
    <ligand>
        <name>Mg(2+)</name>
        <dbReference type="ChEBI" id="CHEBI:18420"/>
        <label>4</label>
    </ligand>
</feature>
<dbReference type="InterPro" id="IPR006283">
    <property type="entry name" value="ThiL-like"/>
</dbReference>
<dbReference type="Gene3D" id="3.90.650.10">
    <property type="entry name" value="PurM-like C-terminal domain"/>
    <property type="match status" value="1"/>
</dbReference>
<feature type="binding site" evidence="2">
    <location>
        <position position="73"/>
    </location>
    <ligand>
        <name>Mg(2+)</name>
        <dbReference type="ChEBI" id="CHEBI:18420"/>
        <label>3</label>
    </ligand>
</feature>